<comment type="caution">
    <text evidence="1">The sequence shown here is derived from an EMBL/GenBank/DDBJ whole genome shotgun (WGS) entry which is preliminary data.</text>
</comment>
<dbReference type="RefSeq" id="WP_377927248.1">
    <property type="nucleotide sequence ID" value="NZ_JBHUEM010000005.1"/>
</dbReference>
<gene>
    <name evidence="1" type="ORF">ACFSCX_05945</name>
</gene>
<name>A0ABW4LN33_9BACI</name>
<dbReference type="Proteomes" id="UP001597214">
    <property type="component" value="Unassembled WGS sequence"/>
</dbReference>
<evidence type="ECO:0000313" key="1">
    <source>
        <dbReference type="EMBL" id="MFD1736103.1"/>
    </source>
</evidence>
<protein>
    <submittedName>
        <fullName evidence="1">Uncharacterized protein</fullName>
    </submittedName>
</protein>
<accession>A0ABW4LN33</accession>
<evidence type="ECO:0000313" key="2">
    <source>
        <dbReference type="Proteomes" id="UP001597214"/>
    </source>
</evidence>
<dbReference type="EMBL" id="JBHUEM010000005">
    <property type="protein sequence ID" value="MFD1736103.1"/>
    <property type="molecule type" value="Genomic_DNA"/>
</dbReference>
<proteinExistence type="predicted"/>
<organism evidence="1 2">
    <name type="scientific">Bacillus salitolerans</name>
    <dbReference type="NCBI Taxonomy" id="1437434"/>
    <lineage>
        <taxon>Bacteria</taxon>
        <taxon>Bacillati</taxon>
        <taxon>Bacillota</taxon>
        <taxon>Bacilli</taxon>
        <taxon>Bacillales</taxon>
        <taxon>Bacillaceae</taxon>
        <taxon>Bacillus</taxon>
    </lineage>
</organism>
<keyword evidence="2" id="KW-1185">Reference proteome</keyword>
<sequence>MKFLLRTMMSICLLIGGVLIYFQEVSAATPDLDYVSYYQNTPFYQSVNCVTKGTCAESGSSAFTVPISGYYSGVGRLSRYGGTMNVGVGQIWTTSPSYAHILNIGTWVYDGPPLNYEQEYYGSSVYLEAGQLVQFNYQVSQARDDTMYIYIVGPRYGQVRSGAVSLYETPLPDSANKVVLKLKHMIDDQDVYNIEYSFDNTTWHNGIITNNSPLNSQYDLLEVEMDTTMTTNGRKTIYVRTKGDSYTQAMTPITTTVLVNNNDDPVINLTNPSNDLILSNVEGRNTLELSGEIKDNNVGDNVIVKITIDGLSGYQNKELP</sequence>
<reference evidence="2" key="1">
    <citation type="journal article" date="2019" name="Int. J. Syst. Evol. Microbiol.">
        <title>The Global Catalogue of Microorganisms (GCM) 10K type strain sequencing project: providing services to taxonomists for standard genome sequencing and annotation.</title>
        <authorList>
            <consortium name="The Broad Institute Genomics Platform"/>
            <consortium name="The Broad Institute Genome Sequencing Center for Infectious Disease"/>
            <person name="Wu L."/>
            <person name="Ma J."/>
        </authorList>
    </citation>
    <scope>NUCLEOTIDE SEQUENCE [LARGE SCALE GENOMIC DNA]</scope>
    <source>
        <strain evidence="2">CCUG 49339</strain>
    </source>
</reference>